<organism evidence="1 2">
    <name type="scientific">Candidatus Vogelbacteria bacterium CG10_big_fil_rev_8_21_14_0_10_45_14</name>
    <dbReference type="NCBI Taxonomy" id="1975042"/>
    <lineage>
        <taxon>Bacteria</taxon>
        <taxon>Candidatus Vogeliibacteriota</taxon>
    </lineage>
</organism>
<sequence>MLYWGEGGKTHHGMARVSNCDPAIIKVMMRFFREICHVPEEKFRAYIHTYSHLSASEAEQYWSKVTSIPRRQFYKTYVKASVSSQGKRDKLPYGTLDITICDTKLFLTIMGWIERVKQLLIEEVKRIDVPQSRASARYGYENYS</sequence>
<comment type="caution">
    <text evidence="1">The sequence shown here is derived from an EMBL/GenBank/DDBJ whole genome shotgun (WGS) entry which is preliminary data.</text>
</comment>
<reference evidence="1 2" key="1">
    <citation type="submission" date="2017-09" db="EMBL/GenBank/DDBJ databases">
        <title>Depth-based differentiation of microbial function through sediment-hosted aquifers and enrichment of novel symbionts in the deep terrestrial subsurface.</title>
        <authorList>
            <person name="Probst A.J."/>
            <person name="Ladd B."/>
            <person name="Jarett J.K."/>
            <person name="Geller-Mcgrath D.E."/>
            <person name="Sieber C.M."/>
            <person name="Emerson J.B."/>
            <person name="Anantharaman K."/>
            <person name="Thomas B.C."/>
            <person name="Malmstrom R."/>
            <person name="Stieglmeier M."/>
            <person name="Klingl A."/>
            <person name="Woyke T."/>
            <person name="Ryan C.M."/>
            <person name="Banfield J.F."/>
        </authorList>
    </citation>
    <scope>NUCLEOTIDE SEQUENCE [LARGE SCALE GENOMIC DNA]</scope>
    <source>
        <strain evidence="1">CG10_big_fil_rev_8_21_14_0_10_45_14</strain>
    </source>
</reference>
<evidence type="ECO:0000313" key="1">
    <source>
        <dbReference type="EMBL" id="PIR46775.1"/>
    </source>
</evidence>
<gene>
    <name evidence="1" type="ORF">COV07_02225</name>
</gene>
<name>A0A2H0RLW4_9BACT</name>
<dbReference type="Proteomes" id="UP000230833">
    <property type="component" value="Unassembled WGS sequence"/>
</dbReference>
<protein>
    <submittedName>
        <fullName evidence="1">Uncharacterized protein</fullName>
    </submittedName>
</protein>
<dbReference type="EMBL" id="PCYL01000028">
    <property type="protein sequence ID" value="PIR46775.1"/>
    <property type="molecule type" value="Genomic_DNA"/>
</dbReference>
<accession>A0A2H0RLW4</accession>
<evidence type="ECO:0000313" key="2">
    <source>
        <dbReference type="Proteomes" id="UP000230833"/>
    </source>
</evidence>
<proteinExistence type="predicted"/>
<dbReference type="AlphaFoldDB" id="A0A2H0RLW4"/>